<dbReference type="AlphaFoldDB" id="A0AAD9P4T7"/>
<evidence type="ECO:0000256" key="2">
    <source>
        <dbReference type="ARBA" id="ARBA00022741"/>
    </source>
</evidence>
<dbReference type="Proteomes" id="UP001209878">
    <property type="component" value="Unassembled WGS sequence"/>
</dbReference>
<gene>
    <name evidence="8" type="ORF">NP493_142g02003</name>
</gene>
<dbReference type="PANTHER" id="PTHR44329:SF288">
    <property type="entry name" value="MITOGEN-ACTIVATED PROTEIN KINASE KINASE KINASE 20"/>
    <property type="match status" value="1"/>
</dbReference>
<dbReference type="GO" id="GO:0005737">
    <property type="term" value="C:cytoplasm"/>
    <property type="evidence" value="ECO:0007669"/>
    <property type="project" value="TreeGrafter"/>
</dbReference>
<dbReference type="PANTHER" id="PTHR44329">
    <property type="entry name" value="SERINE/THREONINE-PROTEIN KINASE TNNI3K-RELATED"/>
    <property type="match status" value="1"/>
</dbReference>
<keyword evidence="4" id="KW-0067">ATP-binding</keyword>
<feature type="compositionally biased region" description="Polar residues" evidence="6">
    <location>
        <begin position="533"/>
        <end position="554"/>
    </location>
</feature>
<evidence type="ECO:0000256" key="4">
    <source>
        <dbReference type="ARBA" id="ARBA00022840"/>
    </source>
</evidence>
<dbReference type="InterPro" id="IPR001245">
    <property type="entry name" value="Ser-Thr/Tyr_kinase_cat_dom"/>
</dbReference>
<dbReference type="Gene3D" id="1.10.510.10">
    <property type="entry name" value="Transferase(Phosphotransferase) domain 1"/>
    <property type="match status" value="1"/>
</dbReference>
<feature type="compositionally biased region" description="Basic and acidic residues" evidence="6">
    <location>
        <begin position="518"/>
        <end position="531"/>
    </location>
</feature>
<feature type="coiled-coil region" evidence="5">
    <location>
        <begin position="86"/>
        <end position="131"/>
    </location>
</feature>
<dbReference type="EMBL" id="JAODUO010000141">
    <property type="protein sequence ID" value="KAK2188174.1"/>
    <property type="molecule type" value="Genomic_DNA"/>
</dbReference>
<evidence type="ECO:0000313" key="9">
    <source>
        <dbReference type="Proteomes" id="UP001209878"/>
    </source>
</evidence>
<dbReference type="GO" id="GO:0004674">
    <property type="term" value="F:protein serine/threonine kinase activity"/>
    <property type="evidence" value="ECO:0007669"/>
    <property type="project" value="TreeGrafter"/>
</dbReference>
<protein>
    <recommendedName>
        <fullName evidence="7">Serine-threonine/tyrosine-protein kinase catalytic domain-containing protein</fullName>
    </recommendedName>
</protein>
<evidence type="ECO:0000256" key="3">
    <source>
        <dbReference type="ARBA" id="ARBA00022777"/>
    </source>
</evidence>
<reference evidence="8" key="1">
    <citation type="journal article" date="2023" name="Mol. Biol. Evol.">
        <title>Third-Generation Sequencing Reveals the Adaptive Role of the Epigenome in Three Deep-Sea Polychaetes.</title>
        <authorList>
            <person name="Perez M."/>
            <person name="Aroh O."/>
            <person name="Sun Y."/>
            <person name="Lan Y."/>
            <person name="Juniper S.K."/>
            <person name="Young C.R."/>
            <person name="Angers B."/>
            <person name="Qian P.Y."/>
        </authorList>
    </citation>
    <scope>NUCLEOTIDE SEQUENCE</scope>
    <source>
        <strain evidence="8">R07B-5</strain>
    </source>
</reference>
<dbReference type="InterPro" id="IPR011009">
    <property type="entry name" value="Kinase-like_dom_sf"/>
</dbReference>
<feature type="domain" description="Serine-threonine/tyrosine-protein kinase catalytic" evidence="7">
    <location>
        <begin position="1"/>
        <end position="63"/>
    </location>
</feature>
<evidence type="ECO:0000256" key="5">
    <source>
        <dbReference type="SAM" id="Coils"/>
    </source>
</evidence>
<feature type="compositionally biased region" description="Basic residues" evidence="6">
    <location>
        <begin position="623"/>
        <end position="634"/>
    </location>
</feature>
<dbReference type="Pfam" id="PF07714">
    <property type="entry name" value="PK_Tyr_Ser-Thr"/>
    <property type="match status" value="1"/>
</dbReference>
<feature type="region of interest" description="Disordered" evidence="6">
    <location>
        <begin position="518"/>
        <end position="555"/>
    </location>
</feature>
<comment type="caution">
    <text evidence="8">The sequence shown here is derived from an EMBL/GenBank/DDBJ whole genome shotgun (WGS) entry which is preliminary data.</text>
</comment>
<evidence type="ECO:0000259" key="7">
    <source>
        <dbReference type="Pfam" id="PF07714"/>
    </source>
</evidence>
<evidence type="ECO:0000256" key="6">
    <source>
        <dbReference type="SAM" id="MobiDB-lite"/>
    </source>
</evidence>
<keyword evidence="9" id="KW-1185">Reference proteome</keyword>
<dbReference type="InterPro" id="IPR051681">
    <property type="entry name" value="Ser/Thr_Kinases-Pseudokinases"/>
</dbReference>
<feature type="compositionally biased region" description="Polar residues" evidence="6">
    <location>
        <begin position="349"/>
        <end position="372"/>
    </location>
</feature>
<organism evidence="8 9">
    <name type="scientific">Ridgeia piscesae</name>
    <name type="common">Tubeworm</name>
    <dbReference type="NCBI Taxonomy" id="27915"/>
    <lineage>
        <taxon>Eukaryota</taxon>
        <taxon>Metazoa</taxon>
        <taxon>Spiralia</taxon>
        <taxon>Lophotrochozoa</taxon>
        <taxon>Annelida</taxon>
        <taxon>Polychaeta</taxon>
        <taxon>Sedentaria</taxon>
        <taxon>Canalipalpata</taxon>
        <taxon>Sabellida</taxon>
        <taxon>Siboglinidae</taxon>
        <taxon>Ridgeia</taxon>
    </lineage>
</organism>
<dbReference type="SUPFAM" id="SSF56112">
    <property type="entry name" value="Protein kinase-like (PK-like)"/>
    <property type="match status" value="1"/>
</dbReference>
<keyword evidence="2" id="KW-0547">Nucleotide-binding</keyword>
<proteinExistence type="predicted"/>
<name>A0AAD9P4T7_RIDPI</name>
<keyword evidence="3" id="KW-0418">Kinase</keyword>
<sequence>MLWELLTHEVPFHGIEGFQVAWLVVEREERLTIPKTCPEQFTQLMQACWQVEPHDRPSFKQILLLLDKMMENDSLSELTNTFLNNKDVWQQEIELTLERLKTAERNLSTKEQKLREREMKVKQRERKLEQQFHVAKLESHDVNTWREVDVKEIHVLNVHNHRLLHFPPLSMSSGPRQKAPPTSNRSHRLVVITGHHVYMKNQPPYVMDRWIKGTTESMKFECIISYQDRVKKPRNTKFTHEIDPGNAAATSQNVITLTVDVVSSGESSNTSTLLPSNKHHLVHSKSSPLLQGAWSMRHLENAVPPLDLTQSPGVWAGVVAGTTYAPQGPAFRPTFPTTPPKSIGCSSPHDPSTTRQDCHTNSNGVGLTLHPSQSQPVFGNLRRCDTSGVSLQQNRSNNTCATQVIRESIGPHKAVSASESDSARVSFSVSSGDESDDNAKEEWDDGIVVSPNIGGIASANRTGHLEIICPKCGTVVSGDPRRLRSPSLTGTRLLRKPSPYTRKMTRRLYKGNRANDLRHAAYQRSKSDEVPNNRVTTTSHKMSMSADGGQQQKFTEPVTMKTNGAMLNRMSYVSDGGRLNVTKRDVISQQNDESAGRRVRNSSGNGVGEKGKETEGVASLAAPKRRRRRRRPRNRQGSVTGQGDGQAERTQLESSVTSVNVHGGNPKWSWK</sequence>
<keyword evidence="1" id="KW-0808">Transferase</keyword>
<feature type="region of interest" description="Disordered" evidence="6">
    <location>
        <begin position="411"/>
        <end position="440"/>
    </location>
</feature>
<dbReference type="GO" id="GO:0005524">
    <property type="term" value="F:ATP binding"/>
    <property type="evidence" value="ECO:0007669"/>
    <property type="project" value="UniProtKB-KW"/>
</dbReference>
<feature type="region of interest" description="Disordered" evidence="6">
    <location>
        <begin position="329"/>
        <end position="372"/>
    </location>
</feature>
<evidence type="ECO:0000256" key="1">
    <source>
        <dbReference type="ARBA" id="ARBA00022679"/>
    </source>
</evidence>
<feature type="compositionally biased region" description="Low complexity" evidence="6">
    <location>
        <begin position="414"/>
        <end position="431"/>
    </location>
</feature>
<feature type="region of interest" description="Disordered" evidence="6">
    <location>
        <begin position="581"/>
        <end position="671"/>
    </location>
</feature>
<evidence type="ECO:0000313" key="8">
    <source>
        <dbReference type="EMBL" id="KAK2188174.1"/>
    </source>
</evidence>
<accession>A0AAD9P4T7</accession>
<keyword evidence="5" id="KW-0175">Coiled coil</keyword>